<dbReference type="CDD" id="cd14752">
    <property type="entry name" value="GH31_N"/>
    <property type="match status" value="1"/>
</dbReference>
<dbReference type="PANTHER" id="PTHR46959">
    <property type="entry name" value="SULFOQUINOVOSIDASE"/>
    <property type="match status" value="1"/>
</dbReference>
<dbReference type="Gene3D" id="2.60.40.1180">
    <property type="entry name" value="Golgi alpha-mannosidase II"/>
    <property type="match status" value="1"/>
</dbReference>
<evidence type="ECO:0000256" key="1">
    <source>
        <dbReference type="ARBA" id="ARBA00007806"/>
    </source>
</evidence>
<comment type="caution">
    <text evidence="6">The sequence shown here is derived from an EMBL/GenBank/DDBJ whole genome shotgun (WGS) entry which is preliminary data.</text>
</comment>
<dbReference type="GO" id="GO:0004553">
    <property type="term" value="F:hydrolase activity, hydrolyzing O-glycosyl compounds"/>
    <property type="evidence" value="ECO:0007669"/>
    <property type="project" value="InterPro"/>
</dbReference>
<keyword evidence="2" id="KW-0326">Glycosidase</keyword>
<dbReference type="SUPFAM" id="SSF51011">
    <property type="entry name" value="Glycosyl hydrolase domain"/>
    <property type="match status" value="1"/>
</dbReference>
<dbReference type="GO" id="GO:0005975">
    <property type="term" value="P:carbohydrate metabolic process"/>
    <property type="evidence" value="ECO:0007669"/>
    <property type="project" value="InterPro"/>
</dbReference>
<dbReference type="CDD" id="cd06594">
    <property type="entry name" value="GH31_glucosidase_YihQ"/>
    <property type="match status" value="1"/>
</dbReference>
<dbReference type="InterPro" id="IPR052990">
    <property type="entry name" value="Sulfoquinovosidase_GH31"/>
</dbReference>
<gene>
    <name evidence="6" type="ORF">LUZ63_015668</name>
</gene>
<accession>A0A9Q0HMW5</accession>
<dbReference type="SUPFAM" id="SSF74650">
    <property type="entry name" value="Galactose mutarotase-like"/>
    <property type="match status" value="1"/>
</dbReference>
<evidence type="ECO:0000259" key="4">
    <source>
        <dbReference type="Pfam" id="PF01055"/>
    </source>
</evidence>
<dbReference type="AlphaFoldDB" id="A0A9Q0HMW5"/>
<dbReference type="Gene3D" id="2.60.40.1760">
    <property type="entry name" value="glycosyl hydrolase (family 31)"/>
    <property type="match status" value="1"/>
</dbReference>
<organism evidence="6 7">
    <name type="scientific">Rhynchospora breviuscula</name>
    <dbReference type="NCBI Taxonomy" id="2022672"/>
    <lineage>
        <taxon>Eukaryota</taxon>
        <taxon>Viridiplantae</taxon>
        <taxon>Streptophyta</taxon>
        <taxon>Embryophyta</taxon>
        <taxon>Tracheophyta</taxon>
        <taxon>Spermatophyta</taxon>
        <taxon>Magnoliopsida</taxon>
        <taxon>Liliopsida</taxon>
        <taxon>Poales</taxon>
        <taxon>Cyperaceae</taxon>
        <taxon>Cyperoideae</taxon>
        <taxon>Rhynchosporeae</taxon>
        <taxon>Rhynchospora</taxon>
    </lineage>
</organism>
<dbReference type="OrthoDB" id="10070917at2759"/>
<feature type="domain" description="Glycosyl hydrolase family 31 C-terminal" evidence="5">
    <location>
        <begin position="752"/>
        <end position="842"/>
    </location>
</feature>
<dbReference type="InterPro" id="IPR044112">
    <property type="entry name" value="YihQ_TIM-like"/>
</dbReference>
<dbReference type="InterPro" id="IPR017853">
    <property type="entry name" value="GH"/>
</dbReference>
<reference evidence="6" key="1">
    <citation type="journal article" date="2022" name="Cell">
        <title>Repeat-based holocentromeres influence genome architecture and karyotype evolution.</title>
        <authorList>
            <person name="Hofstatter P.G."/>
            <person name="Thangavel G."/>
            <person name="Lux T."/>
            <person name="Neumann P."/>
            <person name="Vondrak T."/>
            <person name="Novak P."/>
            <person name="Zhang M."/>
            <person name="Costa L."/>
            <person name="Castellani M."/>
            <person name="Scott A."/>
            <person name="Toegelov H."/>
            <person name="Fuchs J."/>
            <person name="Mata-Sucre Y."/>
            <person name="Dias Y."/>
            <person name="Vanzela A.L.L."/>
            <person name="Huettel B."/>
            <person name="Almeida C.C.S."/>
            <person name="Simkova H."/>
            <person name="Souza G."/>
            <person name="Pedrosa-Harand A."/>
            <person name="Macas J."/>
            <person name="Mayer K.F.X."/>
            <person name="Houben A."/>
            <person name="Marques A."/>
        </authorList>
    </citation>
    <scope>NUCLEOTIDE SEQUENCE</scope>
    <source>
        <strain evidence="6">RhyBre1mFocal</strain>
    </source>
</reference>
<evidence type="ECO:0008006" key="8">
    <source>
        <dbReference type="Google" id="ProtNLM"/>
    </source>
</evidence>
<dbReference type="Proteomes" id="UP001151287">
    <property type="component" value="Unassembled WGS sequence"/>
</dbReference>
<evidence type="ECO:0000259" key="5">
    <source>
        <dbReference type="Pfam" id="PF21365"/>
    </source>
</evidence>
<evidence type="ECO:0000313" key="7">
    <source>
        <dbReference type="Proteomes" id="UP001151287"/>
    </source>
</evidence>
<evidence type="ECO:0000256" key="3">
    <source>
        <dbReference type="SAM" id="MobiDB-lite"/>
    </source>
</evidence>
<evidence type="ECO:0000256" key="2">
    <source>
        <dbReference type="RuleBase" id="RU361185"/>
    </source>
</evidence>
<dbReference type="NCBIfam" id="NF007746">
    <property type="entry name" value="PRK10426.1"/>
    <property type="match status" value="1"/>
</dbReference>
<sequence length="858" mass="98928">MAQTQYKNSKKHHKHINNPFPSAPKSLPLIHSKLSFNDEKLSHSRDFSIGENFNLTWVPTNGDEKNQPITRGGYLSLSHQSELDKAIWSTVPGEAFISGAAVETEVEESRGSFAIKDGEVMFISRHQTIEKILTLYKSDLELESKGREYNAIFGDSYTEHEWNHFPIVVITGLLFFTKNVPKSQKRLSVTVQYWFLLEQKNSTQVSFSVNFGEYNYKLETRPPQKSKFYYKSSKLHLWRPRSYFSVYSMNYKEEEQVNETLNLKGFGEFNRVYVTFASERDERFYGFGEQFSCMEFKGKKIPILVQEQGIGRGDQPITFAANLVSHRSGGDWSTTYAPSPFYMTSKMRSLYLEGYNYSIFDLTKHDRVQVQVCGSHVKGRILFGSSPVELIESYTETIGRSPPLPNWILSGAVVGMQGGTGVVRQVWDQLQDFDVPISAFWLQDWVGQRKTIIGSQLWWNWELDHMHYHGWKELVNDLTDHNIRVMAYCNPCLAPTDGKANKIRNFFEEAKAKEMLVRDEKGEHYLISNTCFDVGMLDLTNPAVNTWFKSILQEMVDCGIRGWMADFGEGLPIDARLYSGEDPIEAHNRYPEMWAQVNREFVEEWRLKHPEEESLVFFVRAGFRESSKWAMLFWEGDQMVSWQANDGIKSSVVGLLSSGISGIPFNHSDIGGYCGVDMPFLKYKRSEELLMRWMELNAFSVVFRTHEGNKPSSNCQFYSNKWTLSHFSRCAKLYKAWMFYRLQLVKEGTKIGLPVVRHLFLHYPQDKRVQSITYQQFLVGTDIMVVPVVDKGKKSVNAYFPLSSENHSWLHIWTGEVYSRQGFEAEVEAPVGYPAVFVKTGSEVGQGFLRNLKEFNIL</sequence>
<dbReference type="SUPFAM" id="SSF51445">
    <property type="entry name" value="(Trans)glycosidases"/>
    <property type="match status" value="1"/>
</dbReference>
<dbReference type="Pfam" id="PF01055">
    <property type="entry name" value="Glyco_hydro_31_2nd"/>
    <property type="match status" value="1"/>
</dbReference>
<dbReference type="Gene3D" id="3.20.20.80">
    <property type="entry name" value="Glycosidases"/>
    <property type="match status" value="1"/>
</dbReference>
<dbReference type="GO" id="GO:0030246">
    <property type="term" value="F:carbohydrate binding"/>
    <property type="evidence" value="ECO:0007669"/>
    <property type="project" value="InterPro"/>
</dbReference>
<comment type="similarity">
    <text evidence="1 2">Belongs to the glycosyl hydrolase 31 family.</text>
</comment>
<feature type="region of interest" description="Disordered" evidence="3">
    <location>
        <begin position="1"/>
        <end position="22"/>
    </location>
</feature>
<protein>
    <recommendedName>
        <fullName evidence="8">Alpha-glucosidase</fullName>
    </recommendedName>
</protein>
<dbReference type="InterPro" id="IPR011013">
    <property type="entry name" value="Gal_mutarotase_sf_dom"/>
</dbReference>
<dbReference type="InterPro" id="IPR048395">
    <property type="entry name" value="Glyco_hydro_31_C"/>
</dbReference>
<dbReference type="Pfam" id="PF21365">
    <property type="entry name" value="Glyco_hydro_31_3rd"/>
    <property type="match status" value="1"/>
</dbReference>
<name>A0A9Q0HMW5_9POAL</name>
<evidence type="ECO:0000313" key="6">
    <source>
        <dbReference type="EMBL" id="KAJ1691513.1"/>
    </source>
</evidence>
<keyword evidence="2" id="KW-0378">Hydrolase</keyword>
<proteinExistence type="inferred from homology"/>
<dbReference type="InterPro" id="IPR000322">
    <property type="entry name" value="Glyco_hydro_31_TIM"/>
</dbReference>
<keyword evidence="7" id="KW-1185">Reference proteome</keyword>
<feature type="domain" description="Glycoside hydrolase family 31 TIM barrel" evidence="4">
    <location>
        <begin position="422"/>
        <end position="714"/>
    </location>
</feature>
<dbReference type="PANTHER" id="PTHR46959:SF2">
    <property type="entry name" value="SULFOQUINOVOSIDASE"/>
    <property type="match status" value="1"/>
</dbReference>
<dbReference type="EMBL" id="JAMQYH010000004">
    <property type="protein sequence ID" value="KAJ1691513.1"/>
    <property type="molecule type" value="Genomic_DNA"/>
</dbReference>
<dbReference type="InterPro" id="IPR013780">
    <property type="entry name" value="Glyco_hydro_b"/>
</dbReference>